<evidence type="ECO:0000256" key="2">
    <source>
        <dbReference type="ARBA" id="ARBA00022748"/>
    </source>
</evidence>
<keyword evidence="3" id="KW-1015">Disulfide bond</keyword>
<dbReference type="InterPro" id="IPR025380">
    <property type="entry name" value="DUF4369"/>
</dbReference>
<dbReference type="PROSITE" id="PS51352">
    <property type="entry name" value="THIOREDOXIN_2"/>
    <property type="match status" value="1"/>
</dbReference>
<dbReference type="OrthoDB" id="1069091at2"/>
<feature type="chain" id="PRO_5015450329" description="Thioredoxin domain-containing protein" evidence="5">
    <location>
        <begin position="24"/>
        <end position="369"/>
    </location>
</feature>
<feature type="signal peptide" evidence="5">
    <location>
        <begin position="1"/>
        <end position="23"/>
    </location>
</feature>
<dbReference type="PANTHER" id="PTHR42852:SF6">
    <property type="entry name" value="THIOL:DISULFIDE INTERCHANGE PROTEIN DSBE"/>
    <property type="match status" value="1"/>
</dbReference>
<dbReference type="GO" id="GO:0030313">
    <property type="term" value="C:cell envelope"/>
    <property type="evidence" value="ECO:0007669"/>
    <property type="project" value="UniProtKB-SubCell"/>
</dbReference>
<dbReference type="AlphaFoldDB" id="A0A2S7WBS6"/>
<dbReference type="GO" id="GO:0016491">
    <property type="term" value="F:oxidoreductase activity"/>
    <property type="evidence" value="ECO:0007669"/>
    <property type="project" value="InterPro"/>
</dbReference>
<gene>
    <name evidence="7" type="ORF">BTO13_05220</name>
</gene>
<keyword evidence="4" id="KW-0676">Redox-active center</keyword>
<dbReference type="Pfam" id="PF14289">
    <property type="entry name" value="DUF4369"/>
    <property type="match status" value="1"/>
</dbReference>
<comment type="caution">
    <text evidence="7">The sequence shown here is derived from an EMBL/GenBank/DDBJ whole genome shotgun (WGS) entry which is preliminary data.</text>
</comment>
<evidence type="ECO:0000256" key="5">
    <source>
        <dbReference type="SAM" id="SignalP"/>
    </source>
</evidence>
<dbReference type="Gene3D" id="3.40.30.10">
    <property type="entry name" value="Glutaredoxin"/>
    <property type="match status" value="1"/>
</dbReference>
<protein>
    <recommendedName>
        <fullName evidence="6">Thioredoxin domain-containing protein</fullName>
    </recommendedName>
</protein>
<name>A0A2S7WBS6_9FLAO</name>
<reference evidence="7 8" key="1">
    <citation type="submission" date="2016-12" db="EMBL/GenBank/DDBJ databases">
        <title>Trade-off between light-utilization and light-protection in marine flavobacteria.</title>
        <authorList>
            <person name="Kumagai Y."/>
            <person name="Yoshizawa S."/>
            <person name="Kogure K."/>
            <person name="Iwasaki W."/>
        </authorList>
    </citation>
    <scope>NUCLEOTIDE SEQUENCE [LARGE SCALE GENOMIC DNA]</scope>
    <source>
        <strain evidence="7 8">KCTC 22729</strain>
    </source>
</reference>
<dbReference type="InterPro" id="IPR013766">
    <property type="entry name" value="Thioredoxin_domain"/>
</dbReference>
<dbReference type="InterPro" id="IPR000866">
    <property type="entry name" value="AhpC/TSA"/>
</dbReference>
<feature type="domain" description="Thioredoxin" evidence="6">
    <location>
        <begin position="229"/>
        <end position="369"/>
    </location>
</feature>
<evidence type="ECO:0000256" key="4">
    <source>
        <dbReference type="ARBA" id="ARBA00023284"/>
    </source>
</evidence>
<dbReference type="RefSeq" id="WP_105045840.1">
    <property type="nucleotide sequence ID" value="NZ_CP150662.1"/>
</dbReference>
<dbReference type="PANTHER" id="PTHR42852">
    <property type="entry name" value="THIOL:DISULFIDE INTERCHANGE PROTEIN DSBE"/>
    <property type="match status" value="1"/>
</dbReference>
<evidence type="ECO:0000256" key="3">
    <source>
        <dbReference type="ARBA" id="ARBA00023157"/>
    </source>
</evidence>
<comment type="subcellular location">
    <subcellularLocation>
        <location evidence="1">Cell envelope</location>
    </subcellularLocation>
</comment>
<dbReference type="GO" id="GO:0017004">
    <property type="term" value="P:cytochrome complex assembly"/>
    <property type="evidence" value="ECO:0007669"/>
    <property type="project" value="UniProtKB-KW"/>
</dbReference>
<dbReference type="InterPro" id="IPR050553">
    <property type="entry name" value="Thioredoxin_ResA/DsbE_sf"/>
</dbReference>
<keyword evidence="2" id="KW-0201">Cytochrome c-type biogenesis</keyword>
<dbReference type="Proteomes" id="UP000237608">
    <property type="component" value="Unassembled WGS sequence"/>
</dbReference>
<sequence>MKTKKINLAIITLLLFIFSNCKNEQKSNHFEINAIIKGVKENSKVVLLNYDEKKVIDSTIIKNGKFYFKGNIEFPYEAAISIDDEWLMIPFWVEQGEISISTDKQTLKKSNLGYHEIIKGGVINDMNLKFNKYIEPSQNKKGLKYKEMKEGVISEKEFQNQIDTIFKNVNAFFKNDSNANNYFSLSQMINYREGIPKKDLKIYYNKLSKKLKDSPKGKALHDYFTYDGVKVGEIAPEIIAKNVKGDEVNLKDFRGNYVLLDFWASWCMPCIKEMKTTLPLLKNKYKSDNFKIISFSFDVDKKSWLKSSTDLNIDWINISDNKRLSTSIVAFKYGVSEIPSNFLISPEGIVLKRFKYEEDLLVEIEKLMK</sequence>
<dbReference type="SUPFAM" id="SSF52833">
    <property type="entry name" value="Thioredoxin-like"/>
    <property type="match status" value="1"/>
</dbReference>
<evidence type="ECO:0000313" key="8">
    <source>
        <dbReference type="Proteomes" id="UP000237608"/>
    </source>
</evidence>
<evidence type="ECO:0000259" key="6">
    <source>
        <dbReference type="PROSITE" id="PS51352"/>
    </source>
</evidence>
<dbReference type="CDD" id="cd02966">
    <property type="entry name" value="TlpA_like_family"/>
    <property type="match status" value="1"/>
</dbReference>
<organism evidence="7 8">
    <name type="scientific">Polaribacter gangjinensis</name>
    <dbReference type="NCBI Taxonomy" id="574710"/>
    <lineage>
        <taxon>Bacteria</taxon>
        <taxon>Pseudomonadati</taxon>
        <taxon>Bacteroidota</taxon>
        <taxon>Flavobacteriia</taxon>
        <taxon>Flavobacteriales</taxon>
        <taxon>Flavobacteriaceae</taxon>
    </lineage>
</organism>
<proteinExistence type="predicted"/>
<keyword evidence="5" id="KW-0732">Signal</keyword>
<accession>A0A2S7WBS6</accession>
<evidence type="ECO:0000256" key="1">
    <source>
        <dbReference type="ARBA" id="ARBA00004196"/>
    </source>
</evidence>
<dbReference type="GO" id="GO:0016209">
    <property type="term" value="F:antioxidant activity"/>
    <property type="evidence" value="ECO:0007669"/>
    <property type="project" value="InterPro"/>
</dbReference>
<keyword evidence="8" id="KW-1185">Reference proteome</keyword>
<dbReference type="EMBL" id="MSCL01000001">
    <property type="protein sequence ID" value="PQJ74692.1"/>
    <property type="molecule type" value="Genomic_DNA"/>
</dbReference>
<dbReference type="InterPro" id="IPR036249">
    <property type="entry name" value="Thioredoxin-like_sf"/>
</dbReference>
<evidence type="ECO:0000313" key="7">
    <source>
        <dbReference type="EMBL" id="PQJ74692.1"/>
    </source>
</evidence>
<dbReference type="Pfam" id="PF00578">
    <property type="entry name" value="AhpC-TSA"/>
    <property type="match status" value="1"/>
</dbReference>